<gene>
    <name evidence="2" type="ORF">EVAR_12802_1</name>
</gene>
<name>A0A4C1UAV0_EUMVA</name>
<dbReference type="Proteomes" id="UP000299102">
    <property type="component" value="Unassembled WGS sequence"/>
</dbReference>
<reference evidence="2 3" key="1">
    <citation type="journal article" date="2019" name="Commun. Biol.">
        <title>The bagworm genome reveals a unique fibroin gene that provides high tensile strength.</title>
        <authorList>
            <person name="Kono N."/>
            <person name="Nakamura H."/>
            <person name="Ohtoshi R."/>
            <person name="Tomita M."/>
            <person name="Numata K."/>
            <person name="Arakawa K."/>
        </authorList>
    </citation>
    <scope>NUCLEOTIDE SEQUENCE [LARGE SCALE GENOMIC DNA]</scope>
</reference>
<dbReference type="EMBL" id="BGZK01000151">
    <property type="protein sequence ID" value="GBP23521.1"/>
    <property type="molecule type" value="Genomic_DNA"/>
</dbReference>
<evidence type="ECO:0000256" key="1">
    <source>
        <dbReference type="SAM" id="MobiDB-lite"/>
    </source>
</evidence>
<protein>
    <submittedName>
        <fullName evidence="2">Uncharacterized protein</fullName>
    </submittedName>
</protein>
<dbReference type="AlphaFoldDB" id="A0A4C1UAV0"/>
<organism evidence="2 3">
    <name type="scientific">Eumeta variegata</name>
    <name type="common">Bagworm moth</name>
    <name type="synonym">Eumeta japonica</name>
    <dbReference type="NCBI Taxonomy" id="151549"/>
    <lineage>
        <taxon>Eukaryota</taxon>
        <taxon>Metazoa</taxon>
        <taxon>Ecdysozoa</taxon>
        <taxon>Arthropoda</taxon>
        <taxon>Hexapoda</taxon>
        <taxon>Insecta</taxon>
        <taxon>Pterygota</taxon>
        <taxon>Neoptera</taxon>
        <taxon>Endopterygota</taxon>
        <taxon>Lepidoptera</taxon>
        <taxon>Glossata</taxon>
        <taxon>Ditrysia</taxon>
        <taxon>Tineoidea</taxon>
        <taxon>Psychidae</taxon>
        <taxon>Oiketicinae</taxon>
        <taxon>Eumeta</taxon>
    </lineage>
</organism>
<feature type="region of interest" description="Disordered" evidence="1">
    <location>
        <begin position="100"/>
        <end position="163"/>
    </location>
</feature>
<keyword evidence="3" id="KW-1185">Reference proteome</keyword>
<dbReference type="OrthoDB" id="6732254at2759"/>
<evidence type="ECO:0000313" key="2">
    <source>
        <dbReference type="EMBL" id="GBP23521.1"/>
    </source>
</evidence>
<sequence length="163" mass="18606">MRDISWRMILSDEMNRRAARRKRSAKKLNEGISISKENQRSFLLRIRLGAPNISTTSGAGPIRKIVTADYEYEDPYWNIKNTKLTQHDYVETDYDEDFASELPRPGKLGSYPKQSGGPSPFEWASSNGNIKQKGNGRNRDSYKGYDQGPVVDDRSGNERLTWA</sequence>
<proteinExistence type="predicted"/>
<accession>A0A4C1UAV0</accession>
<comment type="caution">
    <text evidence="2">The sequence shown here is derived from an EMBL/GenBank/DDBJ whole genome shotgun (WGS) entry which is preliminary data.</text>
</comment>
<evidence type="ECO:0000313" key="3">
    <source>
        <dbReference type="Proteomes" id="UP000299102"/>
    </source>
</evidence>